<dbReference type="GeneID" id="68097392"/>
<dbReference type="Gene3D" id="1.10.10.60">
    <property type="entry name" value="Homeodomain-like"/>
    <property type="match status" value="1"/>
</dbReference>
<evidence type="ECO:0008006" key="8">
    <source>
        <dbReference type="Google" id="ProtNLM"/>
    </source>
</evidence>
<dbReference type="SMART" id="SM01135">
    <property type="entry name" value="DIRP"/>
    <property type="match status" value="1"/>
</dbReference>
<dbReference type="EMBL" id="PYSW02000022">
    <property type="protein sequence ID" value="KAG2382970.1"/>
    <property type="molecule type" value="Genomic_DNA"/>
</dbReference>
<feature type="compositionally biased region" description="Low complexity" evidence="3">
    <location>
        <begin position="1187"/>
        <end position="1221"/>
    </location>
</feature>
<keyword evidence="7" id="KW-1185">Reference proteome</keyword>
<dbReference type="GO" id="GO:0051726">
    <property type="term" value="P:regulation of cell cycle"/>
    <property type="evidence" value="ECO:0007669"/>
    <property type="project" value="TreeGrafter"/>
</dbReference>
<dbReference type="InterPro" id="IPR009057">
    <property type="entry name" value="Homeodomain-like_sf"/>
</dbReference>
<feature type="compositionally biased region" description="Basic residues" evidence="3">
    <location>
        <begin position="154"/>
        <end position="168"/>
    </location>
</feature>
<feature type="compositionally biased region" description="Low complexity" evidence="3">
    <location>
        <begin position="77"/>
        <end position="95"/>
    </location>
</feature>
<proteinExistence type="predicted"/>
<evidence type="ECO:0000259" key="5">
    <source>
        <dbReference type="SMART" id="SM01135"/>
    </source>
</evidence>
<dbReference type="Pfam" id="PF00249">
    <property type="entry name" value="Myb_DNA-binding"/>
    <property type="match status" value="1"/>
</dbReference>
<accession>A0AA88KKW3</accession>
<dbReference type="GO" id="GO:0005654">
    <property type="term" value="C:nucleoplasm"/>
    <property type="evidence" value="ECO:0007669"/>
    <property type="project" value="TreeGrafter"/>
</dbReference>
<dbReference type="InterPro" id="IPR001005">
    <property type="entry name" value="SANT/Myb"/>
</dbReference>
<dbReference type="InterPro" id="IPR010561">
    <property type="entry name" value="LIN-9/ALY1"/>
</dbReference>
<dbReference type="GO" id="GO:0006357">
    <property type="term" value="P:regulation of transcription by RNA polymerase II"/>
    <property type="evidence" value="ECO:0007669"/>
    <property type="project" value="TreeGrafter"/>
</dbReference>
<comment type="subcellular location">
    <subcellularLocation>
        <location evidence="1">Nucleus</location>
    </subcellularLocation>
</comment>
<dbReference type="Pfam" id="PF06584">
    <property type="entry name" value="DIRP"/>
    <property type="match status" value="1"/>
</dbReference>
<sequence>MFETQEPSDTTASSSTPLVATCSSSSSTTSATTTQSDNSLLGVLALTSAVVEQSHQQDAQACFDQELGSSSVTIANSTRATTSSSGTGDLSSQTSEEASPLPTHPQQPIKTIASDKSLLDTISNIVPAVHLTNLSTRNNNTSIMEFEESEPAHSPRRSTRKKTPKKHFSPGPIASSSTTDEGNDVIMYLHDDGQDPSQQVSYLFGPPWSQEELTSFLVAFHQYKNDWESIKEVLPNRTTEMIQGLYEVHKRFIELDCTIDVKKLQFYEIHQDYIHNSVPHHVTRAQKTKNSAKKRTNEFSENTSPSKKKLGSPTRQRFAKSPKNSNSKTISLSTPPTTTLFQTNVKRKQKIIFEPLPAEFIESSMSGSASGEAESVATTFGSTQSSNNSSTSGNNTSLILCSTLSQEQQAPPSSPTTITVGTTTSSNSSSGGMASNAPINLQSPLSPTATSSADLSSLAILSPDSKKNYEKNKMLPIKLRKKGTHGNPLLKHVQLINGDQNDTDLIEAAQNSGVKMYKILTRKKTRAFCASEWFYPTIDFGFYDKNEFVECLSSLDEPYKNRKIFKKSELKGLRVEMCKKFGKPRRLSQAFLKQERAKLELYRGFARDYYQRYKQVYQVSQKLVMSSAHDSSGHSMVVNPNESSSMITPFTPPAVVMEPHLTMELSFVDQLPYPFKKNEQVLVLNPETQHVQLATIMDDTPISKTDYKIRFNYSKEERIVQDTDMMQIGTVSLLPVQKRELIPQQQQQHAYLNTSFSSLMIQSQSAHTRPLHTLLQDHGSMIHPQTPPRKREGTNISFLSSGNDTLMNTSLLSSSSPTQHSPFHFPTSNNLFQSPPHPTSVSMGDHGGMMAHTEVALQQTPNKKPSTSQLVSPNSHHQLFSSPLLGGASAGIGSGASAGEEHQDFIMMAGSPSQVPTITCSNLLTVSGGGHTIMSALSSPPLITPGMIDLNHASPEIIRNIAKCIVLLRKKHELVKSFKQKNDRARMLLLVAHGQEQQNSVFDRDFCIDYTKIVLDLKQVNTELETLLPLMRAYCSTPSYATTNYPINKIFSQSISKQASIISEKFGTNQMFQDIFELNREHAKEIVNTISSQILKQFPMEGSRLNIPSSFSQSAINQNFTEKIYNCIALLLHLRSCCMNPGVFKDSEIDLFIEAGLMALQDQPSANDGALREIFVALKDYFLKPQQQPQSSSSLGVQQQPQSSSSIGSNSSLLLVPPSSSIHHHHHTPQHLSSTLPLTYPTYAPPPHYHQYHH</sequence>
<feature type="compositionally biased region" description="Low complexity" evidence="3">
    <location>
        <begin position="1230"/>
        <end position="1239"/>
    </location>
</feature>
<dbReference type="SMART" id="SM00717">
    <property type="entry name" value="SANT"/>
    <property type="match status" value="1"/>
</dbReference>
<dbReference type="RefSeq" id="XP_044548649.1">
    <property type="nucleotide sequence ID" value="XM_044694631.1"/>
</dbReference>
<organism evidence="6 7">
    <name type="scientific">Naegleria lovaniensis</name>
    <name type="common">Amoeba</name>
    <dbReference type="NCBI Taxonomy" id="51637"/>
    <lineage>
        <taxon>Eukaryota</taxon>
        <taxon>Discoba</taxon>
        <taxon>Heterolobosea</taxon>
        <taxon>Tetramitia</taxon>
        <taxon>Eutetramitia</taxon>
        <taxon>Vahlkampfiidae</taxon>
        <taxon>Naegleria</taxon>
    </lineage>
</organism>
<gene>
    <name evidence="6" type="ORF">C9374_004937</name>
</gene>
<feature type="region of interest" description="Disordered" evidence="3">
    <location>
        <begin position="404"/>
        <end position="448"/>
    </location>
</feature>
<feature type="region of interest" description="Disordered" evidence="3">
    <location>
        <begin position="375"/>
        <end position="394"/>
    </location>
</feature>
<evidence type="ECO:0000256" key="2">
    <source>
        <dbReference type="ARBA" id="ARBA00023242"/>
    </source>
</evidence>
<dbReference type="SUPFAM" id="SSF46689">
    <property type="entry name" value="Homeodomain-like"/>
    <property type="match status" value="1"/>
</dbReference>
<feature type="compositionally biased region" description="Low complexity" evidence="3">
    <location>
        <begin position="13"/>
        <end position="38"/>
    </location>
</feature>
<evidence type="ECO:0000256" key="1">
    <source>
        <dbReference type="ARBA" id="ARBA00004123"/>
    </source>
</evidence>
<evidence type="ECO:0000256" key="3">
    <source>
        <dbReference type="SAM" id="MobiDB-lite"/>
    </source>
</evidence>
<dbReference type="Proteomes" id="UP000816034">
    <property type="component" value="Unassembled WGS sequence"/>
</dbReference>
<protein>
    <recommendedName>
        <fullName evidence="8">SANT domain-containing protein</fullName>
    </recommendedName>
</protein>
<evidence type="ECO:0000313" key="6">
    <source>
        <dbReference type="EMBL" id="KAG2382970.1"/>
    </source>
</evidence>
<feature type="region of interest" description="Disordered" evidence="3">
    <location>
        <begin position="77"/>
        <end position="108"/>
    </location>
</feature>
<feature type="region of interest" description="Disordered" evidence="3">
    <location>
        <begin position="1"/>
        <end position="38"/>
    </location>
</feature>
<feature type="region of interest" description="Disordered" evidence="3">
    <location>
        <begin position="146"/>
        <end position="180"/>
    </location>
</feature>
<dbReference type="PANTHER" id="PTHR21689">
    <property type="entry name" value="LIN-9"/>
    <property type="match status" value="1"/>
</dbReference>
<evidence type="ECO:0000313" key="7">
    <source>
        <dbReference type="Proteomes" id="UP000816034"/>
    </source>
</evidence>
<dbReference type="InterPro" id="IPR033471">
    <property type="entry name" value="DIRP"/>
</dbReference>
<evidence type="ECO:0000259" key="4">
    <source>
        <dbReference type="SMART" id="SM00717"/>
    </source>
</evidence>
<feature type="region of interest" description="Disordered" evidence="3">
    <location>
        <begin position="280"/>
        <end position="337"/>
    </location>
</feature>
<comment type="caution">
    <text evidence="6">The sequence shown here is derived from an EMBL/GenBank/DDBJ whole genome shotgun (WGS) entry which is preliminary data.</text>
</comment>
<dbReference type="CDD" id="cd00167">
    <property type="entry name" value="SANT"/>
    <property type="match status" value="1"/>
</dbReference>
<name>A0AA88KKW3_NAELO</name>
<feature type="region of interest" description="Disordered" evidence="3">
    <location>
        <begin position="1187"/>
        <end position="1239"/>
    </location>
</feature>
<feature type="domain" description="Myb-like" evidence="4">
    <location>
        <begin position="204"/>
        <end position="252"/>
    </location>
</feature>
<feature type="domain" description="DIRP" evidence="5">
    <location>
        <begin position="534"/>
        <end position="630"/>
    </location>
</feature>
<feature type="compositionally biased region" description="Low complexity" evidence="3">
    <location>
        <begin position="415"/>
        <end position="432"/>
    </location>
</feature>
<dbReference type="GO" id="GO:0003677">
    <property type="term" value="F:DNA binding"/>
    <property type="evidence" value="ECO:0007669"/>
    <property type="project" value="TreeGrafter"/>
</dbReference>
<dbReference type="GO" id="GO:0006351">
    <property type="term" value="P:DNA-templated transcription"/>
    <property type="evidence" value="ECO:0007669"/>
    <property type="project" value="InterPro"/>
</dbReference>
<dbReference type="AlphaFoldDB" id="A0AA88KKW3"/>
<dbReference type="GO" id="GO:0017053">
    <property type="term" value="C:transcription repressor complex"/>
    <property type="evidence" value="ECO:0007669"/>
    <property type="project" value="InterPro"/>
</dbReference>
<reference evidence="6 7" key="1">
    <citation type="journal article" date="2018" name="BMC Genomics">
        <title>The genome of Naegleria lovaniensis, the basis for a comparative approach to unravel pathogenicity factors of the human pathogenic amoeba N. fowleri.</title>
        <authorList>
            <person name="Liechti N."/>
            <person name="Schurch N."/>
            <person name="Bruggmann R."/>
            <person name="Wittwer M."/>
        </authorList>
    </citation>
    <scope>NUCLEOTIDE SEQUENCE [LARGE SCALE GENOMIC DNA]</scope>
    <source>
        <strain evidence="6 7">ATCC 30569</strain>
    </source>
</reference>
<feature type="compositionally biased region" description="Polar residues" evidence="3">
    <location>
        <begin position="1"/>
        <end position="12"/>
    </location>
</feature>
<feature type="compositionally biased region" description="Basic residues" evidence="3">
    <location>
        <begin position="281"/>
        <end position="294"/>
    </location>
</feature>
<dbReference type="PANTHER" id="PTHR21689:SF2">
    <property type="entry name" value="PROTEIN LIN-9 HOMOLOG"/>
    <property type="match status" value="1"/>
</dbReference>
<keyword evidence="2" id="KW-0539">Nucleus</keyword>